<evidence type="ECO:0000313" key="4">
    <source>
        <dbReference type="Proteomes" id="UP001465976"/>
    </source>
</evidence>
<comment type="caution">
    <text evidence="3">The sequence shown here is derived from an EMBL/GenBank/DDBJ whole genome shotgun (WGS) entry which is preliminary data.</text>
</comment>
<evidence type="ECO:0000256" key="1">
    <source>
        <dbReference type="SAM" id="MobiDB-lite"/>
    </source>
</evidence>
<organism evidence="3 4">
    <name type="scientific">Marasmius crinis-equi</name>
    <dbReference type="NCBI Taxonomy" id="585013"/>
    <lineage>
        <taxon>Eukaryota</taxon>
        <taxon>Fungi</taxon>
        <taxon>Dikarya</taxon>
        <taxon>Basidiomycota</taxon>
        <taxon>Agaricomycotina</taxon>
        <taxon>Agaricomycetes</taxon>
        <taxon>Agaricomycetidae</taxon>
        <taxon>Agaricales</taxon>
        <taxon>Marasmiineae</taxon>
        <taxon>Marasmiaceae</taxon>
        <taxon>Marasmius</taxon>
    </lineage>
</organism>
<dbReference type="PANTHER" id="PTHR46535:SF1">
    <property type="entry name" value="NEDD4-BINDING PROTEIN 2"/>
    <property type="match status" value="1"/>
</dbReference>
<dbReference type="Pfam" id="PF01713">
    <property type="entry name" value="Smr"/>
    <property type="match status" value="1"/>
</dbReference>
<reference evidence="3 4" key="1">
    <citation type="submission" date="2024-02" db="EMBL/GenBank/DDBJ databases">
        <title>A draft genome for the cacao thread blight pathogen Marasmius crinis-equi.</title>
        <authorList>
            <person name="Cohen S.P."/>
            <person name="Baruah I.K."/>
            <person name="Amoako-Attah I."/>
            <person name="Bukari Y."/>
            <person name="Meinhardt L.W."/>
            <person name="Bailey B.A."/>
        </authorList>
    </citation>
    <scope>NUCLEOTIDE SEQUENCE [LARGE SCALE GENOMIC DNA]</scope>
    <source>
        <strain evidence="3 4">GH-76</strain>
    </source>
</reference>
<dbReference type="Proteomes" id="UP001465976">
    <property type="component" value="Unassembled WGS sequence"/>
</dbReference>
<accession>A0ABR3ER36</accession>
<evidence type="ECO:0000313" key="3">
    <source>
        <dbReference type="EMBL" id="KAL0565362.1"/>
    </source>
</evidence>
<feature type="region of interest" description="Disordered" evidence="1">
    <location>
        <begin position="297"/>
        <end position="367"/>
    </location>
</feature>
<name>A0ABR3ER36_9AGAR</name>
<dbReference type="InterPro" id="IPR013899">
    <property type="entry name" value="DUF1771"/>
</dbReference>
<dbReference type="SMART" id="SM01162">
    <property type="entry name" value="DUF1771"/>
    <property type="match status" value="1"/>
</dbReference>
<dbReference type="SMART" id="SM00463">
    <property type="entry name" value="SMR"/>
    <property type="match status" value="1"/>
</dbReference>
<dbReference type="InterPro" id="IPR036063">
    <property type="entry name" value="Smr_dom_sf"/>
</dbReference>
<dbReference type="EMBL" id="JBAHYK010002298">
    <property type="protein sequence ID" value="KAL0565362.1"/>
    <property type="molecule type" value="Genomic_DNA"/>
</dbReference>
<feature type="domain" description="Smr" evidence="2">
    <location>
        <begin position="484"/>
        <end position="559"/>
    </location>
</feature>
<gene>
    <name evidence="3" type="ORF">V5O48_016662</name>
</gene>
<dbReference type="PANTHER" id="PTHR46535">
    <property type="entry name" value="NEDD4-BINDING PROTEIN 2"/>
    <property type="match status" value="1"/>
</dbReference>
<feature type="compositionally biased region" description="Pro residues" evidence="1">
    <location>
        <begin position="326"/>
        <end position="336"/>
    </location>
</feature>
<protein>
    <recommendedName>
        <fullName evidence="2">Smr domain-containing protein</fullName>
    </recommendedName>
</protein>
<dbReference type="InterPro" id="IPR002625">
    <property type="entry name" value="Smr_dom"/>
</dbReference>
<feature type="compositionally biased region" description="Polar residues" evidence="1">
    <location>
        <begin position="337"/>
        <end position="353"/>
    </location>
</feature>
<feature type="compositionally biased region" description="Low complexity" evidence="1">
    <location>
        <begin position="1"/>
        <end position="19"/>
    </location>
</feature>
<dbReference type="PROSITE" id="PS50828">
    <property type="entry name" value="SMR"/>
    <property type="match status" value="1"/>
</dbReference>
<dbReference type="Gene3D" id="3.30.1370.110">
    <property type="match status" value="1"/>
</dbReference>
<keyword evidence="4" id="KW-1185">Reference proteome</keyword>
<evidence type="ECO:0000259" key="2">
    <source>
        <dbReference type="PROSITE" id="PS50828"/>
    </source>
</evidence>
<dbReference type="InterPro" id="IPR052772">
    <property type="entry name" value="Endo/PolyKinase_Domain-Protein"/>
</dbReference>
<dbReference type="SUPFAM" id="SSF160443">
    <property type="entry name" value="SMR domain-like"/>
    <property type="match status" value="1"/>
</dbReference>
<sequence length="559" mass="61164">MDTYSTSNTSPPTSNASGSFESSPVLDFLQAALPHIPVERLREALLDKEKRGEANDPEEIDMWEIIAGVLTQESLREMEERGLEGLEDVDTVGAVDEDWETVGKKKSVGKPKAKKQAKKTFAIADIRQQQHVQQRYSPSSSNVSFSSSSSADPWTQIQSISTHLATLLPPHNASFFQPYFHSPKYTTPYLALCAALEAIVKAQSQTSTSAGVESSPSLPYDPVSLISMLDILLPNPSSNSESPIQMNSRFVSDVELALTATQGRCDEALDLVNLMQALAEDSDKGYLEMGVYHTGETKSVWGTSPSQPPTPVTRIDRKATSSSLPDGPPPIPPPPQLSTTSVSKSRNKPSPYQWQAVPTRKAPRKQQTHYLAAHIPTYDRDVNGIKTKTNVRGSGNGVGKGGKGDVGELQDRIRESLRKRNEMLREASKMWQQGNKRTRGGEVALYFAERARQFQEMARQDSLDVARLMVENKRLSPGSDPNTIDLHGTTVAEGIQIVKDMLQSMKCTSSNNLKIITGRGTHSAGQVSVLKPAVRKALVEEGWVVSSWDAGLVVKGRRG</sequence>
<proteinExistence type="predicted"/>
<feature type="region of interest" description="Disordered" evidence="1">
    <location>
        <begin position="1"/>
        <end position="21"/>
    </location>
</feature>